<reference evidence="2" key="1">
    <citation type="submission" date="2023-01" db="EMBL/GenBank/DDBJ databases">
        <title>Key to firefly adult light organ development and bioluminescence: homeobox transcription factors regulate luciferase expression and transportation to peroxisome.</title>
        <authorList>
            <person name="Fu X."/>
        </authorList>
    </citation>
    <scope>NUCLEOTIDE SEQUENCE [LARGE SCALE GENOMIC DNA]</scope>
</reference>
<proteinExistence type="predicted"/>
<comment type="caution">
    <text evidence="1">The sequence shown here is derived from an EMBL/GenBank/DDBJ whole genome shotgun (WGS) entry which is preliminary data.</text>
</comment>
<evidence type="ECO:0000313" key="2">
    <source>
        <dbReference type="Proteomes" id="UP001353858"/>
    </source>
</evidence>
<evidence type="ECO:0008006" key="3">
    <source>
        <dbReference type="Google" id="ProtNLM"/>
    </source>
</evidence>
<accession>A0AAN7P9H0</accession>
<dbReference type="EMBL" id="JARPUR010000004">
    <property type="protein sequence ID" value="KAK4877566.1"/>
    <property type="molecule type" value="Genomic_DNA"/>
</dbReference>
<dbReference type="Proteomes" id="UP001353858">
    <property type="component" value="Unassembled WGS sequence"/>
</dbReference>
<keyword evidence="2" id="KW-1185">Reference proteome</keyword>
<name>A0AAN7P9H0_9COLE</name>
<evidence type="ECO:0000313" key="1">
    <source>
        <dbReference type="EMBL" id="KAK4877566.1"/>
    </source>
</evidence>
<organism evidence="1 2">
    <name type="scientific">Aquatica leii</name>
    <dbReference type="NCBI Taxonomy" id="1421715"/>
    <lineage>
        <taxon>Eukaryota</taxon>
        <taxon>Metazoa</taxon>
        <taxon>Ecdysozoa</taxon>
        <taxon>Arthropoda</taxon>
        <taxon>Hexapoda</taxon>
        <taxon>Insecta</taxon>
        <taxon>Pterygota</taxon>
        <taxon>Neoptera</taxon>
        <taxon>Endopterygota</taxon>
        <taxon>Coleoptera</taxon>
        <taxon>Polyphaga</taxon>
        <taxon>Elateriformia</taxon>
        <taxon>Elateroidea</taxon>
        <taxon>Lampyridae</taxon>
        <taxon>Luciolinae</taxon>
        <taxon>Aquatica</taxon>
    </lineage>
</organism>
<protein>
    <recommendedName>
        <fullName evidence="3">MADF domain-containing protein</fullName>
    </recommendedName>
</protein>
<dbReference type="AlphaFoldDB" id="A0AAN7P9H0"/>
<gene>
    <name evidence="1" type="ORF">RN001_010072</name>
</gene>
<sequence length="248" mass="29407">MKWNSDQIIQFLDVYERYEVLWDIRCTDHLNKIKRDTAFNKLLKELLEMEVFANLDLVMLKIKLKIIKTKSESGTDDLYKPKLIWFTRADFFLNNVTISKATKNMINYNITGVENSIDALKQIVDKNDTNAHREVEDEYMCFAKHIAKHLQQLSVRSFITLQDEIQQLITRERLFHLPSLNNLQNNQQNVHILQNCQVRPHYYRSLQHLNSDMWQNVEARPSSLPSNYSQYSSHQIQQALSDIDYNDI</sequence>